<name>A0A1G9BQ34_9PROT</name>
<organism evidence="2 3">
    <name type="scientific">Methylophilus rhizosphaerae</name>
    <dbReference type="NCBI Taxonomy" id="492660"/>
    <lineage>
        <taxon>Bacteria</taxon>
        <taxon>Pseudomonadati</taxon>
        <taxon>Pseudomonadota</taxon>
        <taxon>Betaproteobacteria</taxon>
        <taxon>Nitrosomonadales</taxon>
        <taxon>Methylophilaceae</taxon>
        <taxon>Methylophilus</taxon>
    </lineage>
</organism>
<dbReference type="STRING" id="492660.SAMN05192566_1274"/>
<dbReference type="AlphaFoldDB" id="A0A1G9BQ34"/>
<gene>
    <name evidence="2" type="ORF">SAMN05192566_1274</name>
</gene>
<feature type="transmembrane region" description="Helical" evidence="1">
    <location>
        <begin position="12"/>
        <end position="35"/>
    </location>
</feature>
<proteinExistence type="predicted"/>
<keyword evidence="1" id="KW-0472">Membrane</keyword>
<accession>A0A1G9BQ34</accession>
<evidence type="ECO:0000313" key="2">
    <source>
        <dbReference type="EMBL" id="SDK41264.1"/>
    </source>
</evidence>
<dbReference type="EMBL" id="FNFX01000002">
    <property type="protein sequence ID" value="SDK41264.1"/>
    <property type="molecule type" value="Genomic_DNA"/>
</dbReference>
<protein>
    <recommendedName>
        <fullName evidence="4">Iron transporter</fullName>
    </recommendedName>
</protein>
<keyword evidence="1" id="KW-1133">Transmembrane helix</keyword>
<keyword evidence="3" id="KW-1185">Reference proteome</keyword>
<dbReference type="Proteomes" id="UP000198629">
    <property type="component" value="Unassembled WGS sequence"/>
</dbReference>
<dbReference type="RefSeq" id="WP_091471289.1">
    <property type="nucleotide sequence ID" value="NZ_FNFX01000002.1"/>
</dbReference>
<reference evidence="3" key="1">
    <citation type="submission" date="2016-10" db="EMBL/GenBank/DDBJ databases">
        <authorList>
            <person name="Varghese N."/>
            <person name="Submissions S."/>
        </authorList>
    </citation>
    <scope>NUCLEOTIDE SEQUENCE [LARGE SCALE GENOMIC DNA]</scope>
    <source>
        <strain evidence="3">CBMB127</strain>
    </source>
</reference>
<dbReference type="OrthoDB" id="1684279at2"/>
<dbReference type="InterPro" id="IPR022109">
    <property type="entry name" value="DUF3649"/>
</dbReference>
<dbReference type="Pfam" id="PF12365">
    <property type="entry name" value="DUF3649"/>
    <property type="match status" value="1"/>
</dbReference>
<evidence type="ECO:0000313" key="3">
    <source>
        <dbReference type="Proteomes" id="UP000198629"/>
    </source>
</evidence>
<feature type="transmembrane region" description="Helical" evidence="1">
    <location>
        <begin position="47"/>
        <end position="65"/>
    </location>
</feature>
<feature type="transmembrane region" description="Helical" evidence="1">
    <location>
        <begin position="72"/>
        <end position="91"/>
    </location>
</feature>
<sequence>MSRMTRYRLMVASRILAAVIGGYALTAAISVLLALLLPVSRSEATQASTMLSFIIYAVVVIWVFSTRTATRAWVGLLVTALPLGLICWWLIAGGKV</sequence>
<keyword evidence="1" id="KW-0812">Transmembrane</keyword>
<evidence type="ECO:0008006" key="4">
    <source>
        <dbReference type="Google" id="ProtNLM"/>
    </source>
</evidence>
<evidence type="ECO:0000256" key="1">
    <source>
        <dbReference type="SAM" id="Phobius"/>
    </source>
</evidence>